<comment type="caution">
    <text evidence="7">The sequence shown here is derived from an EMBL/GenBank/DDBJ whole genome shotgun (WGS) entry which is preliminary data.</text>
</comment>
<evidence type="ECO:0000313" key="8">
    <source>
        <dbReference type="Proteomes" id="UP001169823"/>
    </source>
</evidence>
<evidence type="ECO:0000256" key="2">
    <source>
        <dbReference type="ARBA" id="ARBA00023136"/>
    </source>
</evidence>
<dbReference type="Gene3D" id="2.40.128.130">
    <property type="entry name" value="Autotransporter beta-domain"/>
    <property type="match status" value="1"/>
</dbReference>
<dbReference type="CDD" id="cd07185">
    <property type="entry name" value="OmpA_C-like"/>
    <property type="match status" value="1"/>
</dbReference>
<keyword evidence="2 4" id="KW-0472">Membrane</keyword>
<dbReference type="InterPro" id="IPR006664">
    <property type="entry name" value="OMP_bac"/>
</dbReference>
<evidence type="ECO:0000256" key="4">
    <source>
        <dbReference type="PROSITE-ProRule" id="PRU00473"/>
    </source>
</evidence>
<dbReference type="Pfam" id="PF24346">
    <property type="entry name" value="DUF7507"/>
    <property type="match status" value="1"/>
</dbReference>
<dbReference type="InterPro" id="IPR036709">
    <property type="entry name" value="Autotransporte_beta_dom_sf"/>
</dbReference>
<dbReference type="RefSeq" id="WP_303495117.1">
    <property type="nucleotide sequence ID" value="NZ_JAUOPJ010000021.1"/>
</dbReference>
<dbReference type="Gene3D" id="2.60.40.10">
    <property type="entry name" value="Immunoglobulins"/>
    <property type="match status" value="1"/>
</dbReference>
<feature type="non-terminal residue" evidence="7">
    <location>
        <position position="1"/>
    </location>
</feature>
<dbReference type="Gene3D" id="3.30.1330.60">
    <property type="entry name" value="OmpA-like domain"/>
    <property type="match status" value="1"/>
</dbReference>
<dbReference type="PANTHER" id="PTHR30329:SF21">
    <property type="entry name" value="LIPOPROTEIN YIAD-RELATED"/>
    <property type="match status" value="1"/>
</dbReference>
<dbReference type="EMBL" id="JAUOPJ010000021">
    <property type="protein sequence ID" value="MDO6458875.1"/>
    <property type="molecule type" value="Genomic_DNA"/>
</dbReference>
<gene>
    <name evidence="7" type="ORF">Q4494_17470</name>
</gene>
<dbReference type="InterPro" id="IPR047589">
    <property type="entry name" value="DUF11_rpt"/>
</dbReference>
<dbReference type="PANTHER" id="PTHR30329">
    <property type="entry name" value="STATOR ELEMENT OF FLAGELLAR MOTOR COMPLEX"/>
    <property type="match status" value="1"/>
</dbReference>
<dbReference type="InterPro" id="IPR013783">
    <property type="entry name" value="Ig-like_fold"/>
</dbReference>
<evidence type="ECO:0000256" key="5">
    <source>
        <dbReference type="SAM" id="MobiDB-lite"/>
    </source>
</evidence>
<dbReference type="InterPro" id="IPR050330">
    <property type="entry name" value="Bact_OuterMem_StrucFunc"/>
</dbReference>
<dbReference type="PROSITE" id="PS51123">
    <property type="entry name" value="OMPA_2"/>
    <property type="match status" value="1"/>
</dbReference>
<feature type="region of interest" description="Disordered" evidence="5">
    <location>
        <begin position="1"/>
        <end position="46"/>
    </location>
</feature>
<proteinExistence type="predicted"/>
<dbReference type="Pfam" id="PF00691">
    <property type="entry name" value="OmpA"/>
    <property type="match status" value="1"/>
</dbReference>
<feature type="compositionally biased region" description="Low complexity" evidence="5">
    <location>
        <begin position="1"/>
        <end position="34"/>
    </location>
</feature>
<dbReference type="AlphaFoldDB" id="A0AAW7XY24"/>
<dbReference type="PRINTS" id="PR01021">
    <property type="entry name" value="OMPADOMAIN"/>
</dbReference>
<comment type="subcellular location">
    <subcellularLocation>
        <location evidence="1">Cell outer membrane</location>
    </subcellularLocation>
</comment>
<evidence type="ECO:0000313" key="7">
    <source>
        <dbReference type="EMBL" id="MDO6458875.1"/>
    </source>
</evidence>
<dbReference type="GO" id="GO:0009279">
    <property type="term" value="C:cell outer membrane"/>
    <property type="evidence" value="ECO:0007669"/>
    <property type="project" value="UniProtKB-SubCell"/>
</dbReference>
<dbReference type="InterPro" id="IPR036737">
    <property type="entry name" value="OmpA-like_sf"/>
</dbReference>
<reference evidence="7" key="1">
    <citation type="submission" date="2023-07" db="EMBL/GenBank/DDBJ databases">
        <title>Genome content predicts the carbon catabolic preferences of heterotrophic bacteria.</title>
        <authorList>
            <person name="Gralka M."/>
        </authorList>
    </citation>
    <scope>NUCLEOTIDE SEQUENCE</scope>
    <source>
        <strain evidence="7">I2M02</strain>
    </source>
</reference>
<evidence type="ECO:0000259" key="6">
    <source>
        <dbReference type="PROSITE" id="PS51123"/>
    </source>
</evidence>
<protein>
    <submittedName>
        <fullName evidence="7">OmpA family protein</fullName>
    </submittedName>
</protein>
<organism evidence="7 8">
    <name type="scientific">Celeribacter halophilus</name>
    <dbReference type="NCBI Taxonomy" id="576117"/>
    <lineage>
        <taxon>Bacteria</taxon>
        <taxon>Pseudomonadati</taxon>
        <taxon>Pseudomonadota</taxon>
        <taxon>Alphaproteobacteria</taxon>
        <taxon>Rhodobacterales</taxon>
        <taxon>Roseobacteraceae</taxon>
        <taxon>Celeribacter</taxon>
    </lineage>
</organism>
<dbReference type="NCBIfam" id="TIGR01451">
    <property type="entry name" value="B_ant_repeat"/>
    <property type="match status" value="1"/>
</dbReference>
<dbReference type="SUPFAM" id="SSF103088">
    <property type="entry name" value="OmpA-like"/>
    <property type="match status" value="1"/>
</dbReference>
<keyword evidence="3" id="KW-0998">Cell outer membrane</keyword>
<evidence type="ECO:0000256" key="1">
    <source>
        <dbReference type="ARBA" id="ARBA00004442"/>
    </source>
</evidence>
<dbReference type="Proteomes" id="UP001169823">
    <property type="component" value="Unassembled WGS sequence"/>
</dbReference>
<sequence>QSDVDAGNVTNTATATGDSPTGTGDVTDTSGSTNDNDEPTVTKLKQENSLSVDIDVDVNEIDQVQVGDLITYTVVVENSGNTTLSSVRVSDKFGLLDTSALGMVGTLQPGEKATVTYTYSVTETDIRTGVVENQAFAEGGSPYEEYVHAVSQSVVTSLTVDLIAEIEEELTEILEDDLRETTAKQSRLFEDIAKGARDRLAARSTEYCVAELNEFVTANPVLFDTALAILKPESGPVLDEIAEILRHCENGRIEVGGHTDSRGSDAYNLDLSQRRVDAVLAALSQRNVNIERLIAVGYGESKPIADNSTYEGLARNRRVEFRSVEVMPKTQSECGTTSPFDINGSAQAGAGNMNAAGTFGEEHFNCQSGVRQIVRGEFSLSHDEDFGTQAMITGTLQREKMISDDHLHGYFAGAYLSRSTVDTTADGNIDGYGLYGGIYGANRLEQNLYLDYYLAASAGRHSFDLRFSDTLPEAIDADGSYQYVGLFGGLALSGEAQYGNTLLTPRAGMHLIYATASDADVTASIPGRSQTAKLSLEDQKGARLFGELGVTFGEPEQASDTSAIIEQVYLAPRLFCDTSIGAGTDTACGIGAGLEYSVTNQIRGASWGIDLDAETTGDTQRGAIGVFYEREIYDGNGHVRFGSSLTQGTPSTSVELETQW</sequence>
<dbReference type="InterPro" id="IPR055354">
    <property type="entry name" value="DUF7507"/>
</dbReference>
<name>A0AAW7XY24_9RHOB</name>
<accession>A0AAW7XY24</accession>
<dbReference type="SUPFAM" id="SSF103515">
    <property type="entry name" value="Autotransporter"/>
    <property type="match status" value="1"/>
</dbReference>
<evidence type="ECO:0000256" key="3">
    <source>
        <dbReference type="ARBA" id="ARBA00023237"/>
    </source>
</evidence>
<feature type="domain" description="OmpA-like" evidence="6">
    <location>
        <begin position="210"/>
        <end position="327"/>
    </location>
</feature>
<dbReference type="InterPro" id="IPR006665">
    <property type="entry name" value="OmpA-like"/>
</dbReference>